<reference evidence="2" key="2">
    <citation type="journal article" date="2022" name="Elife">
        <title>Obligate sexual reproduction of a homothallic fungus closely related to the Cryptococcus pathogenic species complex.</title>
        <authorList>
            <person name="Passer A.R."/>
            <person name="Clancey S.A."/>
            <person name="Shea T."/>
            <person name="David-Palma M."/>
            <person name="Averette A.F."/>
            <person name="Boekhout T."/>
            <person name="Porcel B.M."/>
            <person name="Nowrousian M."/>
            <person name="Cuomo C.A."/>
            <person name="Sun S."/>
            <person name="Heitman J."/>
            <person name="Coelho M.A."/>
        </authorList>
    </citation>
    <scope>NUCLEOTIDE SEQUENCE</scope>
    <source>
        <strain evidence="2">CBS 7841</strain>
    </source>
</reference>
<accession>A0AAJ8JPJ9</accession>
<dbReference type="Proteomes" id="UP000094043">
    <property type="component" value="Chromosome 1"/>
</dbReference>
<dbReference type="EMBL" id="CP143784">
    <property type="protein sequence ID" value="WVN86064.1"/>
    <property type="molecule type" value="Genomic_DNA"/>
</dbReference>
<feature type="region of interest" description="Disordered" evidence="1">
    <location>
        <begin position="1"/>
        <end position="20"/>
    </location>
</feature>
<reference evidence="2" key="1">
    <citation type="submission" date="2016-06" db="EMBL/GenBank/DDBJ databases">
        <authorList>
            <person name="Cuomo C."/>
            <person name="Litvintseva A."/>
            <person name="Heitman J."/>
            <person name="Chen Y."/>
            <person name="Sun S."/>
            <person name="Springer D."/>
            <person name="Dromer F."/>
            <person name="Young S."/>
            <person name="Zeng Q."/>
            <person name="Chapman S."/>
            <person name="Gujja S."/>
            <person name="Saif S."/>
            <person name="Birren B."/>
        </authorList>
    </citation>
    <scope>NUCLEOTIDE SEQUENCE</scope>
    <source>
        <strain evidence="2">CBS 7841</strain>
    </source>
</reference>
<dbReference type="Gene3D" id="2.30.30.490">
    <property type="match status" value="1"/>
</dbReference>
<dbReference type="SUPFAM" id="SSF57903">
    <property type="entry name" value="FYVE/PHD zinc finger"/>
    <property type="match status" value="1"/>
</dbReference>
<evidence type="ECO:0000256" key="1">
    <source>
        <dbReference type="SAM" id="MobiDB-lite"/>
    </source>
</evidence>
<name>A0AAJ8JPJ9_9TREE</name>
<feature type="compositionally biased region" description="Acidic residues" evidence="1">
    <location>
        <begin position="95"/>
        <end position="105"/>
    </location>
</feature>
<evidence type="ECO:0008006" key="4">
    <source>
        <dbReference type="Google" id="ProtNLM"/>
    </source>
</evidence>
<organism evidence="2 3">
    <name type="scientific">Cryptococcus depauperatus CBS 7841</name>
    <dbReference type="NCBI Taxonomy" id="1295531"/>
    <lineage>
        <taxon>Eukaryota</taxon>
        <taxon>Fungi</taxon>
        <taxon>Dikarya</taxon>
        <taxon>Basidiomycota</taxon>
        <taxon>Agaricomycotina</taxon>
        <taxon>Tremellomycetes</taxon>
        <taxon>Tremellales</taxon>
        <taxon>Cryptococcaceae</taxon>
        <taxon>Cryptococcus</taxon>
    </lineage>
</organism>
<dbReference type="AlphaFoldDB" id="A0AAJ8JPJ9"/>
<dbReference type="InterPro" id="IPR043151">
    <property type="entry name" value="BAH_sf"/>
</dbReference>
<evidence type="ECO:0000313" key="3">
    <source>
        <dbReference type="Proteomes" id="UP000094043"/>
    </source>
</evidence>
<protein>
    <recommendedName>
        <fullName evidence="4">BAH domain-containing protein</fullName>
    </recommendedName>
</protein>
<reference evidence="2" key="3">
    <citation type="submission" date="2024-01" db="EMBL/GenBank/DDBJ databases">
        <authorList>
            <person name="Coelho M.A."/>
            <person name="David-Palma M."/>
            <person name="Shea T."/>
            <person name="Sun S."/>
            <person name="Cuomo C.A."/>
            <person name="Heitman J."/>
        </authorList>
    </citation>
    <scope>NUCLEOTIDE SEQUENCE</scope>
    <source>
        <strain evidence="2">CBS 7841</strain>
    </source>
</reference>
<sequence>MPTQRRSLEDQANHLEWSPPSSDEFVKMKRYKSFVMPLNIPYFLGDFVWLAHENSRPPVTHSPPAKKHRTQRTSVEAESESAVSIVSQPNQTVQEVEDSGEAEQTETDAMWKAGYWIGRIVEIRATDRHNVWMRIRWMCTTVKELRDHDVRTGLPKGRIGGREIFMLGREYDAIQPVGTVEARAKVVLFDESNPLQDYLDERAIFYRSEARTPSKEEEAEIRAKKPAKARVSEGRFQAKHLFPYQAPSCYCGTPYLPLGDRPEPMALCPHPGCLKWFHLGCLDWRSTYRTPVTSQALQTVRDAGQHLELFSGSTNGTISSSEVMRDMTPALTWYERMKGSIPSEDTENVTSIMENHENWTSSEDSDDLKKANPCVPEIIRRAAISPIIRGGPAGIVGNARKILKARAILRAATHTEDQATVQGELEEHIDEKEAIDKNPFNGEATPIDGGKEAQHEENGSSDKTKWSTERLPPTPSSITTPSPNRTLVQLNYLLELSKLSKFDLNRRERNQSVYINNAR</sequence>
<evidence type="ECO:0000313" key="2">
    <source>
        <dbReference type="EMBL" id="WVN86064.1"/>
    </source>
</evidence>
<dbReference type="InterPro" id="IPR011011">
    <property type="entry name" value="Znf_FYVE_PHD"/>
</dbReference>
<proteinExistence type="predicted"/>
<feature type="compositionally biased region" description="Low complexity" evidence="1">
    <location>
        <begin position="74"/>
        <end position="87"/>
    </location>
</feature>
<gene>
    <name evidence="2" type="ORF">L203_101222</name>
</gene>
<dbReference type="RefSeq" id="XP_066066764.1">
    <property type="nucleotide sequence ID" value="XM_066210667.1"/>
</dbReference>
<feature type="compositionally biased region" description="Basic and acidic residues" evidence="1">
    <location>
        <begin position="1"/>
        <end position="13"/>
    </location>
</feature>
<dbReference type="KEGG" id="cdep:91085436"/>
<feature type="region of interest" description="Disordered" evidence="1">
    <location>
        <begin position="431"/>
        <end position="484"/>
    </location>
</feature>
<keyword evidence="3" id="KW-1185">Reference proteome</keyword>
<dbReference type="GeneID" id="91085436"/>
<feature type="region of interest" description="Disordered" evidence="1">
    <location>
        <begin position="56"/>
        <end position="105"/>
    </location>
</feature>
<feature type="compositionally biased region" description="Basic and acidic residues" evidence="1">
    <location>
        <begin position="449"/>
        <end position="468"/>
    </location>
</feature>